<evidence type="ECO:0000313" key="3">
    <source>
        <dbReference type="Proteomes" id="UP000007798"/>
    </source>
</evidence>
<evidence type="ECO:0000313" key="2">
    <source>
        <dbReference type="EMBL" id="EDW74393.1"/>
    </source>
</evidence>
<feature type="compositionally biased region" description="Basic and acidic residues" evidence="1">
    <location>
        <begin position="46"/>
        <end position="70"/>
    </location>
</feature>
<reference evidence="2 3" key="1">
    <citation type="journal article" date="2007" name="Nature">
        <title>Evolution of genes and genomes on the Drosophila phylogeny.</title>
        <authorList>
            <consortium name="Drosophila 12 Genomes Consortium"/>
            <person name="Clark A.G."/>
            <person name="Eisen M.B."/>
            <person name="Smith D.R."/>
            <person name="Bergman C.M."/>
            <person name="Oliver B."/>
            <person name="Markow T.A."/>
            <person name="Kaufman T.C."/>
            <person name="Kellis M."/>
            <person name="Gelbart W."/>
            <person name="Iyer V.N."/>
            <person name="Pollard D.A."/>
            <person name="Sackton T.B."/>
            <person name="Larracuente A.M."/>
            <person name="Singh N.D."/>
            <person name="Abad J.P."/>
            <person name="Abt D.N."/>
            <person name="Adryan B."/>
            <person name="Aguade M."/>
            <person name="Akashi H."/>
            <person name="Anderson W.W."/>
            <person name="Aquadro C.F."/>
            <person name="Ardell D.H."/>
            <person name="Arguello R."/>
            <person name="Artieri C.G."/>
            <person name="Barbash D.A."/>
            <person name="Barker D."/>
            <person name="Barsanti P."/>
            <person name="Batterham P."/>
            <person name="Batzoglou S."/>
            <person name="Begun D."/>
            <person name="Bhutkar A."/>
            <person name="Blanco E."/>
            <person name="Bosak S.A."/>
            <person name="Bradley R.K."/>
            <person name="Brand A.D."/>
            <person name="Brent M.R."/>
            <person name="Brooks A.N."/>
            <person name="Brown R.H."/>
            <person name="Butlin R.K."/>
            <person name="Caggese C."/>
            <person name="Calvi B.R."/>
            <person name="Bernardo de Carvalho A."/>
            <person name="Caspi A."/>
            <person name="Castrezana S."/>
            <person name="Celniker S.E."/>
            <person name="Chang J.L."/>
            <person name="Chapple C."/>
            <person name="Chatterji S."/>
            <person name="Chinwalla A."/>
            <person name="Civetta A."/>
            <person name="Clifton S.W."/>
            <person name="Comeron J.M."/>
            <person name="Costello J.C."/>
            <person name="Coyne J.A."/>
            <person name="Daub J."/>
            <person name="David R.G."/>
            <person name="Delcher A.L."/>
            <person name="Delehaunty K."/>
            <person name="Do C.B."/>
            <person name="Ebling H."/>
            <person name="Edwards K."/>
            <person name="Eickbush T."/>
            <person name="Evans J.D."/>
            <person name="Filipski A."/>
            <person name="Findeiss S."/>
            <person name="Freyhult E."/>
            <person name="Fulton L."/>
            <person name="Fulton R."/>
            <person name="Garcia A.C."/>
            <person name="Gardiner A."/>
            <person name="Garfield D.A."/>
            <person name="Garvin B.E."/>
            <person name="Gibson G."/>
            <person name="Gilbert D."/>
            <person name="Gnerre S."/>
            <person name="Godfrey J."/>
            <person name="Good R."/>
            <person name="Gotea V."/>
            <person name="Gravely B."/>
            <person name="Greenberg A.J."/>
            <person name="Griffiths-Jones S."/>
            <person name="Gross S."/>
            <person name="Guigo R."/>
            <person name="Gustafson E.A."/>
            <person name="Haerty W."/>
            <person name="Hahn M.W."/>
            <person name="Halligan D.L."/>
            <person name="Halpern A.L."/>
            <person name="Halter G.M."/>
            <person name="Han M.V."/>
            <person name="Heger A."/>
            <person name="Hillier L."/>
            <person name="Hinrichs A.S."/>
            <person name="Holmes I."/>
            <person name="Hoskins R.A."/>
            <person name="Hubisz M.J."/>
            <person name="Hultmark D."/>
            <person name="Huntley M.A."/>
            <person name="Jaffe D.B."/>
            <person name="Jagadeeshan S."/>
            <person name="Jeck W.R."/>
            <person name="Johnson J."/>
            <person name="Jones C.D."/>
            <person name="Jordan W.C."/>
            <person name="Karpen G.H."/>
            <person name="Kataoka E."/>
            <person name="Keightley P.D."/>
            <person name="Kheradpour P."/>
            <person name="Kirkness E.F."/>
            <person name="Koerich L.B."/>
            <person name="Kristiansen K."/>
            <person name="Kudrna D."/>
            <person name="Kulathinal R.J."/>
            <person name="Kumar S."/>
            <person name="Kwok R."/>
            <person name="Lander E."/>
            <person name="Langley C.H."/>
            <person name="Lapoint R."/>
            <person name="Lazzaro B.P."/>
            <person name="Lee S.J."/>
            <person name="Levesque L."/>
            <person name="Li R."/>
            <person name="Lin C.F."/>
            <person name="Lin M.F."/>
            <person name="Lindblad-Toh K."/>
            <person name="Llopart A."/>
            <person name="Long M."/>
            <person name="Low L."/>
            <person name="Lozovsky E."/>
            <person name="Lu J."/>
            <person name="Luo M."/>
            <person name="Machado C.A."/>
            <person name="Makalowski W."/>
            <person name="Marzo M."/>
            <person name="Matsuda M."/>
            <person name="Matzkin L."/>
            <person name="McAllister B."/>
            <person name="McBride C.S."/>
            <person name="McKernan B."/>
            <person name="McKernan K."/>
            <person name="Mendez-Lago M."/>
            <person name="Minx P."/>
            <person name="Mollenhauer M.U."/>
            <person name="Montooth K."/>
            <person name="Mount S.M."/>
            <person name="Mu X."/>
            <person name="Myers E."/>
            <person name="Negre B."/>
            <person name="Newfeld S."/>
            <person name="Nielsen R."/>
            <person name="Noor M.A."/>
            <person name="O'Grady P."/>
            <person name="Pachter L."/>
            <person name="Papaceit M."/>
            <person name="Parisi M.J."/>
            <person name="Parisi M."/>
            <person name="Parts L."/>
            <person name="Pedersen J.S."/>
            <person name="Pesole G."/>
            <person name="Phillippy A.M."/>
            <person name="Ponting C.P."/>
            <person name="Pop M."/>
            <person name="Porcelli D."/>
            <person name="Powell J.R."/>
            <person name="Prohaska S."/>
            <person name="Pruitt K."/>
            <person name="Puig M."/>
            <person name="Quesneville H."/>
            <person name="Ram K.R."/>
            <person name="Rand D."/>
            <person name="Rasmussen M.D."/>
            <person name="Reed L.K."/>
            <person name="Reenan R."/>
            <person name="Reily A."/>
            <person name="Remington K.A."/>
            <person name="Rieger T.T."/>
            <person name="Ritchie M.G."/>
            <person name="Robin C."/>
            <person name="Rogers Y.H."/>
            <person name="Rohde C."/>
            <person name="Rozas J."/>
            <person name="Rubenfield M.J."/>
            <person name="Ruiz A."/>
            <person name="Russo S."/>
            <person name="Salzberg S.L."/>
            <person name="Sanchez-Gracia A."/>
            <person name="Saranga D.J."/>
            <person name="Sato H."/>
            <person name="Schaeffer S.W."/>
            <person name="Schatz M.C."/>
            <person name="Schlenke T."/>
            <person name="Schwartz R."/>
            <person name="Segarra C."/>
            <person name="Singh R.S."/>
            <person name="Sirot L."/>
            <person name="Sirota M."/>
            <person name="Sisneros N.B."/>
            <person name="Smith C.D."/>
            <person name="Smith T.F."/>
            <person name="Spieth J."/>
            <person name="Stage D.E."/>
            <person name="Stark A."/>
            <person name="Stephan W."/>
            <person name="Strausberg R.L."/>
            <person name="Strempel S."/>
            <person name="Sturgill D."/>
            <person name="Sutton G."/>
            <person name="Sutton G.G."/>
            <person name="Tao W."/>
            <person name="Teichmann S."/>
            <person name="Tobari Y.N."/>
            <person name="Tomimura Y."/>
            <person name="Tsolas J.M."/>
            <person name="Valente V.L."/>
            <person name="Venter E."/>
            <person name="Venter J.C."/>
            <person name="Vicario S."/>
            <person name="Vieira F.G."/>
            <person name="Vilella A.J."/>
            <person name="Villasante A."/>
            <person name="Walenz B."/>
            <person name="Wang J."/>
            <person name="Wasserman M."/>
            <person name="Watts T."/>
            <person name="Wilson D."/>
            <person name="Wilson R.K."/>
            <person name="Wing R.A."/>
            <person name="Wolfner M.F."/>
            <person name="Wong A."/>
            <person name="Wong G.K."/>
            <person name="Wu C.I."/>
            <person name="Wu G."/>
            <person name="Yamamoto D."/>
            <person name="Yang H.P."/>
            <person name="Yang S.P."/>
            <person name="Yorke J.A."/>
            <person name="Yoshida K."/>
            <person name="Zdobnov E."/>
            <person name="Zhang P."/>
            <person name="Zhang Y."/>
            <person name="Zimin A.V."/>
            <person name="Baldwin J."/>
            <person name="Abdouelleil A."/>
            <person name="Abdulkadir J."/>
            <person name="Abebe A."/>
            <person name="Abera B."/>
            <person name="Abreu J."/>
            <person name="Acer S.C."/>
            <person name="Aftuck L."/>
            <person name="Alexander A."/>
            <person name="An P."/>
            <person name="Anderson E."/>
            <person name="Anderson S."/>
            <person name="Arachi H."/>
            <person name="Azer M."/>
            <person name="Bachantsang P."/>
            <person name="Barry A."/>
            <person name="Bayul T."/>
            <person name="Berlin A."/>
            <person name="Bessette D."/>
            <person name="Bloom T."/>
            <person name="Blye J."/>
            <person name="Boguslavskiy L."/>
            <person name="Bonnet C."/>
            <person name="Boukhgalter B."/>
            <person name="Bourzgui I."/>
            <person name="Brown A."/>
            <person name="Cahill P."/>
            <person name="Channer S."/>
            <person name="Cheshatsang Y."/>
            <person name="Chuda L."/>
            <person name="Citroen M."/>
            <person name="Collymore A."/>
            <person name="Cooke P."/>
            <person name="Costello M."/>
            <person name="D'Aco K."/>
            <person name="Daza R."/>
            <person name="De Haan G."/>
            <person name="DeGray S."/>
            <person name="DeMaso C."/>
            <person name="Dhargay N."/>
            <person name="Dooley K."/>
            <person name="Dooley E."/>
            <person name="Doricent M."/>
            <person name="Dorje P."/>
            <person name="Dorjee K."/>
            <person name="Dupes A."/>
            <person name="Elong R."/>
            <person name="Falk J."/>
            <person name="Farina A."/>
            <person name="Faro S."/>
            <person name="Ferguson D."/>
            <person name="Fisher S."/>
            <person name="Foley C.D."/>
            <person name="Franke A."/>
            <person name="Friedrich D."/>
            <person name="Gadbois L."/>
            <person name="Gearin G."/>
            <person name="Gearin C.R."/>
            <person name="Giannoukos G."/>
            <person name="Goode T."/>
            <person name="Graham J."/>
            <person name="Grandbois E."/>
            <person name="Grewal S."/>
            <person name="Gyaltsen K."/>
            <person name="Hafez N."/>
            <person name="Hagos B."/>
            <person name="Hall J."/>
            <person name="Henson C."/>
            <person name="Hollinger A."/>
            <person name="Honan T."/>
            <person name="Huard M.D."/>
            <person name="Hughes L."/>
            <person name="Hurhula B."/>
            <person name="Husby M.E."/>
            <person name="Kamat A."/>
            <person name="Kanga B."/>
            <person name="Kashin S."/>
            <person name="Khazanovich D."/>
            <person name="Kisner P."/>
            <person name="Lance K."/>
            <person name="Lara M."/>
            <person name="Lee W."/>
            <person name="Lennon N."/>
            <person name="Letendre F."/>
            <person name="LeVine R."/>
            <person name="Lipovsky A."/>
            <person name="Liu X."/>
            <person name="Liu J."/>
            <person name="Liu S."/>
            <person name="Lokyitsang T."/>
            <person name="Lokyitsang Y."/>
            <person name="Lubonja R."/>
            <person name="Lui A."/>
            <person name="MacDonald P."/>
            <person name="Magnisalis V."/>
            <person name="Maru K."/>
            <person name="Matthews C."/>
            <person name="McCusker W."/>
            <person name="McDonough S."/>
            <person name="Mehta T."/>
            <person name="Meldrim J."/>
            <person name="Meneus L."/>
            <person name="Mihai O."/>
            <person name="Mihalev A."/>
            <person name="Mihova T."/>
            <person name="Mittelman R."/>
            <person name="Mlenga V."/>
            <person name="Montmayeur A."/>
            <person name="Mulrain L."/>
            <person name="Navidi A."/>
            <person name="Naylor J."/>
            <person name="Negash T."/>
            <person name="Nguyen T."/>
            <person name="Nguyen N."/>
            <person name="Nicol R."/>
            <person name="Norbu C."/>
            <person name="Norbu N."/>
            <person name="Novod N."/>
            <person name="O'Neill B."/>
            <person name="Osman S."/>
            <person name="Markiewicz E."/>
            <person name="Oyono O.L."/>
            <person name="Patti C."/>
            <person name="Phunkhang P."/>
            <person name="Pierre F."/>
            <person name="Priest M."/>
            <person name="Raghuraman S."/>
            <person name="Rege F."/>
            <person name="Reyes R."/>
            <person name="Rise C."/>
            <person name="Rogov P."/>
            <person name="Ross K."/>
            <person name="Ryan E."/>
            <person name="Settipalli S."/>
            <person name="Shea T."/>
            <person name="Sherpa N."/>
            <person name="Shi L."/>
            <person name="Shih D."/>
            <person name="Sparrow T."/>
            <person name="Spaulding J."/>
            <person name="Stalker J."/>
            <person name="Stange-Thomann N."/>
            <person name="Stavropoulos S."/>
            <person name="Stone C."/>
            <person name="Strader C."/>
            <person name="Tesfaye S."/>
            <person name="Thomson T."/>
            <person name="Thoulutsang Y."/>
            <person name="Thoulutsang D."/>
            <person name="Topham K."/>
            <person name="Topping I."/>
            <person name="Tsamla T."/>
            <person name="Vassiliev H."/>
            <person name="Vo A."/>
            <person name="Wangchuk T."/>
            <person name="Wangdi T."/>
            <person name="Weiand M."/>
            <person name="Wilkinson J."/>
            <person name="Wilson A."/>
            <person name="Yadav S."/>
            <person name="Young G."/>
            <person name="Yu Q."/>
            <person name="Zembek L."/>
            <person name="Zhong D."/>
            <person name="Zimmer A."/>
            <person name="Zwirko Z."/>
            <person name="Jaffe D.B."/>
            <person name="Alvarez P."/>
            <person name="Brockman W."/>
            <person name="Butler J."/>
            <person name="Chin C."/>
            <person name="Gnerre S."/>
            <person name="Grabherr M."/>
            <person name="Kleber M."/>
            <person name="Mauceli E."/>
            <person name="MacCallum I."/>
        </authorList>
    </citation>
    <scope>NUCLEOTIDE SEQUENCE [LARGE SCALE GENOMIC DNA]</scope>
    <source>
        <strain evidence="3">Tucson 14030-0811.24</strain>
    </source>
</reference>
<feature type="region of interest" description="Disordered" evidence="1">
    <location>
        <begin position="1"/>
        <end position="70"/>
    </location>
</feature>
<keyword evidence="3" id="KW-1185">Reference proteome</keyword>
<evidence type="ECO:0000256" key="1">
    <source>
        <dbReference type="SAM" id="MobiDB-lite"/>
    </source>
</evidence>
<dbReference type="AlphaFoldDB" id="B4MQK4"/>
<name>B4MQK4_DROWI</name>
<dbReference type="HOGENOM" id="CLU_2280361_0_0_1"/>
<gene>
    <name evidence="2" type="primary">Dwil\GK21892</name>
    <name evidence="2" type="ORF">Dwil_GK21892</name>
</gene>
<proteinExistence type="predicted"/>
<organism evidence="3">
    <name type="scientific">Drosophila willistoni</name>
    <name type="common">Fruit fly</name>
    <dbReference type="NCBI Taxonomy" id="7260"/>
    <lineage>
        <taxon>Eukaryota</taxon>
        <taxon>Metazoa</taxon>
        <taxon>Ecdysozoa</taxon>
        <taxon>Arthropoda</taxon>
        <taxon>Hexapoda</taxon>
        <taxon>Insecta</taxon>
        <taxon>Pterygota</taxon>
        <taxon>Neoptera</taxon>
        <taxon>Endopterygota</taxon>
        <taxon>Diptera</taxon>
        <taxon>Brachycera</taxon>
        <taxon>Muscomorpha</taxon>
        <taxon>Ephydroidea</taxon>
        <taxon>Drosophilidae</taxon>
        <taxon>Drosophila</taxon>
        <taxon>Sophophora</taxon>
    </lineage>
</organism>
<dbReference type="InParanoid" id="B4MQK4"/>
<sequence length="102" mass="11906">MDEPLKMSKQKVAQKASTRRNNIKNEQIKTLTTSLNSPSNVELDVEPGRHEADEEEKEEKKMPEQKADEEKMLMLEVASERTKRTSYFKGKKKKHEDLVVKF</sequence>
<dbReference type="EMBL" id="CH963849">
    <property type="protein sequence ID" value="EDW74393.1"/>
    <property type="molecule type" value="Genomic_DNA"/>
</dbReference>
<accession>B4MQK4</accession>
<protein>
    <submittedName>
        <fullName evidence="2">GK21892</fullName>
    </submittedName>
</protein>
<feature type="compositionally biased region" description="Polar residues" evidence="1">
    <location>
        <begin position="23"/>
        <end position="40"/>
    </location>
</feature>
<dbReference type="Proteomes" id="UP000007798">
    <property type="component" value="Unassembled WGS sequence"/>
</dbReference>